<protein>
    <submittedName>
        <fullName evidence="1">DUF2203 family protein</fullName>
    </submittedName>
</protein>
<comment type="caution">
    <text evidence="1">The sequence shown here is derived from an EMBL/GenBank/DDBJ whole genome shotgun (WGS) entry which is preliminary data.</text>
</comment>
<proteinExistence type="predicted"/>
<dbReference type="EMBL" id="WXEW01000002">
    <property type="protein sequence ID" value="NAS21899.1"/>
    <property type="molecule type" value="Genomic_DNA"/>
</dbReference>
<sequence>MDRTFDLDEADALMPEVLARAIVLVDLRADLAELTLDLRASGHSRLGGLAESKALEARLAETIGWFTETGIEVKGLAPFLIDFPSVLDGESVRLCWLEGESSLSWYHLTALGFAGRRRLPVS</sequence>
<gene>
    <name evidence="1" type="ORF">GT755_09405</name>
</gene>
<evidence type="ECO:0000313" key="2">
    <source>
        <dbReference type="Proteomes" id="UP000479526"/>
    </source>
</evidence>
<dbReference type="InterPro" id="IPR018699">
    <property type="entry name" value="DUF2203"/>
</dbReference>
<reference evidence="1 2" key="1">
    <citation type="submission" date="2020-01" db="EMBL/GenBank/DDBJ databases">
        <title>Herbidospora sp. NEAU-GS84 nov., a novel actinomycete isolated from soil.</title>
        <authorList>
            <person name="Han L."/>
        </authorList>
    </citation>
    <scope>NUCLEOTIDE SEQUENCE [LARGE SCALE GENOMIC DNA]</scope>
    <source>
        <strain evidence="1 2">NEAU-GS84</strain>
    </source>
</reference>
<dbReference type="Proteomes" id="UP000479526">
    <property type="component" value="Unassembled WGS sequence"/>
</dbReference>
<dbReference type="Pfam" id="PF09969">
    <property type="entry name" value="DUF2203"/>
    <property type="match status" value="1"/>
</dbReference>
<organism evidence="1 2">
    <name type="scientific">Herbidospora solisilvae</name>
    <dbReference type="NCBI Taxonomy" id="2696284"/>
    <lineage>
        <taxon>Bacteria</taxon>
        <taxon>Bacillati</taxon>
        <taxon>Actinomycetota</taxon>
        <taxon>Actinomycetes</taxon>
        <taxon>Streptosporangiales</taxon>
        <taxon>Streptosporangiaceae</taxon>
        <taxon>Herbidospora</taxon>
    </lineage>
</organism>
<name>A0A7C9JSK6_9ACTN</name>
<dbReference type="RefSeq" id="WP_161479281.1">
    <property type="nucleotide sequence ID" value="NZ_WXEW01000002.1"/>
</dbReference>
<dbReference type="PIRSF" id="PIRSF016498">
    <property type="entry name" value="UCP016498"/>
    <property type="match status" value="1"/>
</dbReference>
<accession>A0A7C9JSK6</accession>
<keyword evidence="2" id="KW-1185">Reference proteome</keyword>
<dbReference type="AlphaFoldDB" id="A0A7C9JSK6"/>
<evidence type="ECO:0000313" key="1">
    <source>
        <dbReference type="EMBL" id="NAS21899.1"/>
    </source>
</evidence>